<dbReference type="EMBL" id="JAIFRP010004357">
    <property type="protein sequence ID" value="KAK2577239.1"/>
    <property type="molecule type" value="Genomic_DNA"/>
</dbReference>
<dbReference type="GO" id="GO:0016121">
    <property type="term" value="P:carotene catabolic process"/>
    <property type="evidence" value="ECO:0007669"/>
    <property type="project" value="TreeGrafter"/>
</dbReference>
<reference evidence="6" key="1">
    <citation type="submission" date="2021-08" db="EMBL/GenBank/DDBJ databases">
        <authorList>
            <person name="Misof B."/>
            <person name="Oliver O."/>
            <person name="Podsiadlowski L."/>
            <person name="Donath A."/>
            <person name="Peters R."/>
            <person name="Mayer C."/>
            <person name="Rust J."/>
            <person name="Gunkel S."/>
            <person name="Lesny P."/>
            <person name="Martin S."/>
            <person name="Oeyen J.P."/>
            <person name="Petersen M."/>
            <person name="Panagiotis P."/>
            <person name="Wilbrandt J."/>
            <person name="Tanja T."/>
        </authorList>
    </citation>
    <scope>NUCLEOTIDE SEQUENCE</scope>
    <source>
        <strain evidence="6">GBR_01_08_01A</strain>
        <tissue evidence="6">Thorax + abdomen</tissue>
    </source>
</reference>
<dbReference type="Pfam" id="PF03055">
    <property type="entry name" value="RPE65"/>
    <property type="match status" value="1"/>
</dbReference>
<comment type="caution">
    <text evidence="6">The sequence shown here is derived from an EMBL/GenBank/DDBJ whole genome shotgun (WGS) entry which is preliminary data.</text>
</comment>
<feature type="binding site" evidence="5">
    <location>
        <position position="309"/>
    </location>
    <ligand>
        <name>Fe cation</name>
        <dbReference type="ChEBI" id="CHEBI:24875"/>
        <note>catalytic</note>
    </ligand>
</feature>
<gene>
    <name evidence="6" type="ORF">KPH14_003385</name>
</gene>
<evidence type="ECO:0000256" key="4">
    <source>
        <dbReference type="ARBA" id="ARBA00023004"/>
    </source>
</evidence>
<dbReference type="GO" id="GO:0003834">
    <property type="term" value="F:beta-carotene 15,15'-dioxygenase activity"/>
    <property type="evidence" value="ECO:0007669"/>
    <property type="project" value="TreeGrafter"/>
</dbReference>
<keyword evidence="3" id="KW-0560">Oxidoreductase</keyword>
<keyword evidence="2 5" id="KW-0479">Metal-binding</keyword>
<evidence type="ECO:0000313" key="7">
    <source>
        <dbReference type="Proteomes" id="UP001258017"/>
    </source>
</evidence>
<evidence type="ECO:0000256" key="3">
    <source>
        <dbReference type="ARBA" id="ARBA00023002"/>
    </source>
</evidence>
<feature type="binding site" evidence="5">
    <location>
        <position position="650"/>
    </location>
    <ligand>
        <name>Fe cation</name>
        <dbReference type="ChEBI" id="CHEBI:24875"/>
        <note>catalytic</note>
    </ligand>
</feature>
<dbReference type="Proteomes" id="UP001258017">
    <property type="component" value="Unassembled WGS sequence"/>
</dbReference>
<accession>A0AAD9RCR2</accession>
<organism evidence="6 7">
    <name type="scientific">Odynerus spinipes</name>
    <dbReference type="NCBI Taxonomy" id="1348599"/>
    <lineage>
        <taxon>Eukaryota</taxon>
        <taxon>Metazoa</taxon>
        <taxon>Ecdysozoa</taxon>
        <taxon>Arthropoda</taxon>
        <taxon>Hexapoda</taxon>
        <taxon>Insecta</taxon>
        <taxon>Pterygota</taxon>
        <taxon>Neoptera</taxon>
        <taxon>Endopterygota</taxon>
        <taxon>Hymenoptera</taxon>
        <taxon>Apocrita</taxon>
        <taxon>Aculeata</taxon>
        <taxon>Vespoidea</taxon>
        <taxon>Vespidae</taxon>
        <taxon>Eumeninae</taxon>
        <taxon>Odynerus</taxon>
    </lineage>
</organism>
<keyword evidence="4 5" id="KW-0408">Iron</keyword>
<evidence type="ECO:0000256" key="5">
    <source>
        <dbReference type="PIRSR" id="PIRSR604294-1"/>
    </source>
</evidence>
<evidence type="ECO:0000256" key="2">
    <source>
        <dbReference type="ARBA" id="ARBA00022723"/>
    </source>
</evidence>
<evidence type="ECO:0000313" key="6">
    <source>
        <dbReference type="EMBL" id="KAK2577239.1"/>
    </source>
</evidence>
<dbReference type="PANTHER" id="PTHR10543">
    <property type="entry name" value="BETA-CAROTENE DIOXYGENASE"/>
    <property type="match status" value="1"/>
</dbReference>
<dbReference type="InterPro" id="IPR004294">
    <property type="entry name" value="Carotenoid_Oase"/>
</dbReference>
<dbReference type="GO" id="GO:0010436">
    <property type="term" value="F:carotenoid dioxygenase activity"/>
    <property type="evidence" value="ECO:0007669"/>
    <property type="project" value="TreeGrafter"/>
</dbReference>
<feature type="binding site" evidence="5">
    <location>
        <position position="241"/>
    </location>
    <ligand>
        <name>Fe cation</name>
        <dbReference type="ChEBI" id="CHEBI:24875"/>
        <note>catalytic</note>
    </ligand>
</feature>
<dbReference type="PANTHER" id="PTHR10543:SF24">
    <property type="entry name" value="CAROTENOID ISOMEROOXYGENASE"/>
    <property type="match status" value="1"/>
</dbReference>
<proteinExistence type="inferred from homology"/>
<dbReference type="GO" id="GO:0046872">
    <property type="term" value="F:metal ion binding"/>
    <property type="evidence" value="ECO:0007669"/>
    <property type="project" value="UniProtKB-KW"/>
</dbReference>
<evidence type="ECO:0000256" key="1">
    <source>
        <dbReference type="ARBA" id="ARBA00006787"/>
    </source>
</evidence>
<comment type="similarity">
    <text evidence="1">Belongs to the carotenoid oxygenase family.</text>
</comment>
<comment type="cofactor">
    <cofactor evidence="5">
        <name>Fe(2+)</name>
        <dbReference type="ChEBI" id="CHEBI:29033"/>
    </cofactor>
    <text evidence="5">Binds 1 Fe(2+) ion per subunit.</text>
</comment>
<dbReference type="GO" id="GO:0042574">
    <property type="term" value="P:retinal metabolic process"/>
    <property type="evidence" value="ECO:0007669"/>
    <property type="project" value="TreeGrafter"/>
</dbReference>
<name>A0AAD9RCR2_9HYME</name>
<reference evidence="6" key="2">
    <citation type="journal article" date="2023" name="Commun. Biol.">
        <title>Intrasexual cuticular hydrocarbon dimorphism in a wasp sheds light on hydrocarbon biosynthesis genes in Hymenoptera.</title>
        <authorList>
            <person name="Moris V.C."/>
            <person name="Podsiadlowski L."/>
            <person name="Martin S."/>
            <person name="Oeyen J.P."/>
            <person name="Donath A."/>
            <person name="Petersen M."/>
            <person name="Wilbrandt J."/>
            <person name="Misof B."/>
            <person name="Liedtke D."/>
            <person name="Thamm M."/>
            <person name="Scheiner R."/>
            <person name="Schmitt T."/>
            <person name="Niehuis O."/>
        </authorList>
    </citation>
    <scope>NUCLEOTIDE SEQUENCE</scope>
    <source>
        <strain evidence="6">GBR_01_08_01A</strain>
    </source>
</reference>
<protein>
    <submittedName>
        <fullName evidence="6">Uncharacterized protein</fullName>
    </submittedName>
</protein>
<sequence>MKRIDYRRSRSMADLSTKLNVIDNLLHEKHINTSKTSFHINDDALPEKDTLAKNETDVTEDTANYWPNADTSIWMRSCEHEVIDPIPGKVIGTVPKWLKGNLLRNGPGSLKVGEYTFNHLFDSSALLHRFEISDGNVTYQRRFVQTEVYKKNKAAQRIVITEFGTKAVPDPCKSIFQRVAAAFNPAEGLSDNSMISVYPFGDEYYTFTESPIIHRIDPETLETKGKVNVSDYVNIVHHTSHPHVMNDGTVYNVGLGVTSRGPVYNIVCFSPGQITIDEDGEEKELSMFDQATIVGRVPSRWFLNPSYMHTFGITENYFIIIEQPLAVSLLSMIACKIKQEAMIACLKWHENENTLIHVVSKETGLVERTFTAETFFYLHIINQYETRDRDYVVLDVCCYRDAKVLECMYIETMKNIHKNPDYAHMFRGRPLRFVLPMKRPSDDVPVEHNLINVKSVYQSIEIFDGLENELETDDKREANFEFIEGRDSKEATDVDEANQIRKDRSKNLLRRKATAHRLADGNVFVKPELLCDLGCETPRINYDSHLGMEYRYFYAISSDVDIANPGTLIKVDTVTKSRKTWYEKNVYPSEPIFVSDPHGKKEDDGVVLSALVWGQDRETEVGLLILDAETFTEIARVTFDTPGPVPKCLHGWFTLHK</sequence>
<feature type="binding site" evidence="5">
    <location>
        <position position="379"/>
    </location>
    <ligand>
        <name>Fe cation</name>
        <dbReference type="ChEBI" id="CHEBI:24875"/>
        <note>catalytic</note>
    </ligand>
</feature>
<dbReference type="AlphaFoldDB" id="A0AAD9RCR2"/>
<keyword evidence="7" id="KW-1185">Reference proteome</keyword>